<dbReference type="InterPro" id="IPR041677">
    <property type="entry name" value="DNA2/NAM7_AAA_11"/>
</dbReference>
<proteinExistence type="predicted"/>
<dbReference type="Gene3D" id="3.40.50.300">
    <property type="entry name" value="P-loop containing nucleotide triphosphate hydrolases"/>
    <property type="match status" value="1"/>
</dbReference>
<dbReference type="InterPro" id="IPR045055">
    <property type="entry name" value="DNA2/NAM7-like"/>
</dbReference>
<dbReference type="Proteomes" id="UP001497482">
    <property type="component" value="Chromosome 14"/>
</dbReference>
<sequence length="148" mass="16239">MQCALKTFAVDETSVSGYIYHKLLGHEVEDVIIKCQLPKRFTAQGLPDLNHSQVYAVKTVLQRPLSLIQGPPGTGKTVTSATIVYHLARQGNGPVLVCAPSNIAVDQLTEKIHQTGLKVVRLCAKSREAIDSPVSFLALHHQTRNMDR</sequence>
<reference evidence="2 3" key="1">
    <citation type="submission" date="2024-04" db="EMBL/GenBank/DDBJ databases">
        <authorList>
            <person name="Waldvogel A.-M."/>
            <person name="Schoenle A."/>
        </authorList>
    </citation>
    <scope>NUCLEOTIDE SEQUENCE [LARGE SCALE GENOMIC DNA]</scope>
</reference>
<dbReference type="PANTHER" id="PTHR10887">
    <property type="entry name" value="DNA2/NAM7 HELICASE FAMILY"/>
    <property type="match status" value="1"/>
</dbReference>
<evidence type="ECO:0000313" key="2">
    <source>
        <dbReference type="EMBL" id="CAL1579191.1"/>
    </source>
</evidence>
<dbReference type="GO" id="GO:0003724">
    <property type="term" value="F:RNA helicase activity"/>
    <property type="evidence" value="ECO:0007669"/>
    <property type="project" value="TreeGrafter"/>
</dbReference>
<evidence type="ECO:0000259" key="1">
    <source>
        <dbReference type="Pfam" id="PF13086"/>
    </source>
</evidence>
<dbReference type="InterPro" id="IPR027417">
    <property type="entry name" value="P-loop_NTPase"/>
</dbReference>
<dbReference type="PANTHER" id="PTHR10887:SF364">
    <property type="entry name" value="REGULATOR OF NONSENSE TRANSCRIPTS 1"/>
    <property type="match status" value="1"/>
</dbReference>
<dbReference type="SUPFAM" id="SSF52540">
    <property type="entry name" value="P-loop containing nucleoside triphosphate hydrolases"/>
    <property type="match status" value="1"/>
</dbReference>
<feature type="domain" description="DNA2/NAM7 helicase helicase" evidence="1">
    <location>
        <begin position="49"/>
        <end position="145"/>
    </location>
</feature>
<name>A0AAV2JSB1_KNICA</name>
<accession>A0AAV2JSB1</accession>
<evidence type="ECO:0000313" key="3">
    <source>
        <dbReference type="Proteomes" id="UP001497482"/>
    </source>
</evidence>
<gene>
    <name evidence="2" type="ORF">KC01_LOCUS10273</name>
</gene>
<protein>
    <recommendedName>
        <fullName evidence="1">DNA2/NAM7 helicase helicase domain-containing protein</fullName>
    </recommendedName>
</protein>
<dbReference type="GO" id="GO:0000184">
    <property type="term" value="P:nuclear-transcribed mRNA catabolic process, nonsense-mediated decay"/>
    <property type="evidence" value="ECO:0007669"/>
    <property type="project" value="TreeGrafter"/>
</dbReference>
<dbReference type="EMBL" id="OZ035836">
    <property type="protein sequence ID" value="CAL1579191.1"/>
    <property type="molecule type" value="Genomic_DNA"/>
</dbReference>
<dbReference type="AlphaFoldDB" id="A0AAV2JSB1"/>
<dbReference type="GO" id="GO:0005737">
    <property type="term" value="C:cytoplasm"/>
    <property type="evidence" value="ECO:0007669"/>
    <property type="project" value="TreeGrafter"/>
</dbReference>
<organism evidence="2 3">
    <name type="scientific">Knipowitschia caucasica</name>
    <name type="common">Caucasian dwarf goby</name>
    <name type="synonym">Pomatoschistus caucasicus</name>
    <dbReference type="NCBI Taxonomy" id="637954"/>
    <lineage>
        <taxon>Eukaryota</taxon>
        <taxon>Metazoa</taxon>
        <taxon>Chordata</taxon>
        <taxon>Craniata</taxon>
        <taxon>Vertebrata</taxon>
        <taxon>Euteleostomi</taxon>
        <taxon>Actinopterygii</taxon>
        <taxon>Neopterygii</taxon>
        <taxon>Teleostei</taxon>
        <taxon>Neoteleostei</taxon>
        <taxon>Acanthomorphata</taxon>
        <taxon>Gobiaria</taxon>
        <taxon>Gobiiformes</taxon>
        <taxon>Gobioidei</taxon>
        <taxon>Gobiidae</taxon>
        <taxon>Gobiinae</taxon>
        <taxon>Knipowitschia</taxon>
    </lineage>
</organism>
<keyword evidence="3" id="KW-1185">Reference proteome</keyword>
<dbReference type="Pfam" id="PF13086">
    <property type="entry name" value="AAA_11"/>
    <property type="match status" value="1"/>
</dbReference>